<feature type="transmembrane region" description="Helical" evidence="5">
    <location>
        <begin position="93"/>
        <end position="114"/>
    </location>
</feature>
<dbReference type="Pfam" id="PF03619">
    <property type="entry name" value="Solute_trans_a"/>
    <property type="match status" value="1"/>
</dbReference>
<feature type="transmembrane region" description="Helical" evidence="5">
    <location>
        <begin position="50"/>
        <end position="73"/>
    </location>
</feature>
<keyword evidence="3 5" id="KW-1133">Transmembrane helix</keyword>
<evidence type="ECO:0000256" key="4">
    <source>
        <dbReference type="ARBA" id="ARBA00023136"/>
    </source>
</evidence>
<evidence type="ECO:0000256" key="5">
    <source>
        <dbReference type="SAM" id="Phobius"/>
    </source>
</evidence>
<keyword evidence="2 5" id="KW-0812">Transmembrane</keyword>
<dbReference type="RefSeq" id="XP_014499290.1">
    <property type="nucleotide sequence ID" value="XM_014643804.1"/>
</dbReference>
<evidence type="ECO:0000256" key="2">
    <source>
        <dbReference type="ARBA" id="ARBA00022692"/>
    </source>
</evidence>
<evidence type="ECO:0000256" key="1">
    <source>
        <dbReference type="ARBA" id="ARBA00004141"/>
    </source>
</evidence>
<dbReference type="AlphaFoldDB" id="A0A1S3TZU2"/>
<sequence length="272" mass="30473">MVFSLPPPANLLLRLSSEKVSLFSAFLREILRSLPAIITEALSVTFMHRYPYTAVVLNFSQSWALYCLVQFYTVTKDELAHIKPLAKFLTFKSIVFLTWWQGVAIALLCTFGLFKSPIAEGLQFKLSVQDFIICIDLTVVRKHFVQPLTMTNSVPGPPPWSRMPGEHGLGDEFSLLIIAWVGMKDWAQLEENPFLHYLWAVATQFGEGGVGGEEGRGEEVERGLVVGVAEADFADFEEVALFRWEEERGGLAAEKLFPVGGVRRSGGEERRT</sequence>
<keyword evidence="4 5" id="KW-0472">Membrane</keyword>
<dbReference type="STRING" id="3916.A0A1S3TZU2"/>
<accession>A0A1S3TZU2</accession>
<name>A0A1S3TZU2_VIGRR</name>
<organism evidence="6 7">
    <name type="scientific">Vigna radiata var. radiata</name>
    <name type="common">Mung bean</name>
    <name type="synonym">Phaseolus aureus</name>
    <dbReference type="NCBI Taxonomy" id="3916"/>
    <lineage>
        <taxon>Eukaryota</taxon>
        <taxon>Viridiplantae</taxon>
        <taxon>Streptophyta</taxon>
        <taxon>Embryophyta</taxon>
        <taxon>Tracheophyta</taxon>
        <taxon>Spermatophyta</taxon>
        <taxon>Magnoliopsida</taxon>
        <taxon>eudicotyledons</taxon>
        <taxon>Gunneridae</taxon>
        <taxon>Pentapetalae</taxon>
        <taxon>rosids</taxon>
        <taxon>fabids</taxon>
        <taxon>Fabales</taxon>
        <taxon>Fabaceae</taxon>
        <taxon>Papilionoideae</taxon>
        <taxon>50 kb inversion clade</taxon>
        <taxon>NPAAA clade</taxon>
        <taxon>indigoferoid/millettioid clade</taxon>
        <taxon>Phaseoleae</taxon>
        <taxon>Vigna</taxon>
    </lineage>
</organism>
<protein>
    <submittedName>
        <fullName evidence="7">Uncharacterized protein LOC106760366</fullName>
    </submittedName>
</protein>
<dbReference type="InterPro" id="IPR005178">
    <property type="entry name" value="Ostalpha/TMEM184C"/>
</dbReference>
<dbReference type="GO" id="GO:0016020">
    <property type="term" value="C:membrane"/>
    <property type="evidence" value="ECO:0007669"/>
    <property type="project" value="UniProtKB-SubCell"/>
</dbReference>
<evidence type="ECO:0000313" key="7">
    <source>
        <dbReference type="RefSeq" id="XP_014499290.1"/>
    </source>
</evidence>
<reference evidence="6" key="1">
    <citation type="journal article" date="2014" name="Nat. Commun.">
        <title>Genome sequence of mungbean and insights into evolution within Vigna species.</title>
        <authorList>
            <person name="Kang Y.J."/>
            <person name="Kim S.K."/>
            <person name="Kim M.Y."/>
            <person name="Lestari P."/>
            <person name="Kim K.H."/>
            <person name="Ha B.K."/>
            <person name="Jun T.H."/>
            <person name="Hwang W.J."/>
            <person name="Lee T."/>
            <person name="Lee J."/>
            <person name="Shim S."/>
            <person name="Yoon M.Y."/>
            <person name="Jang Y.E."/>
            <person name="Han K.S."/>
            <person name="Taeprayoon P."/>
            <person name="Yoon N."/>
            <person name="Somta P."/>
            <person name="Tanya P."/>
            <person name="Kim K.S."/>
            <person name="Gwag J.G."/>
            <person name="Moon J.K."/>
            <person name="Lee Y.H."/>
            <person name="Park B.S."/>
            <person name="Bombarely A."/>
            <person name="Doyle J.J."/>
            <person name="Jackson S.A."/>
            <person name="Schafleitner R."/>
            <person name="Srinives P."/>
            <person name="Varshney R.K."/>
            <person name="Lee S.H."/>
        </authorList>
    </citation>
    <scope>NUCLEOTIDE SEQUENCE [LARGE SCALE GENOMIC DNA]</scope>
    <source>
        <strain evidence="6">cv. VC1973A</strain>
    </source>
</reference>
<comment type="subcellular location">
    <subcellularLocation>
        <location evidence="1">Membrane</location>
        <topology evidence="1">Multi-pass membrane protein</topology>
    </subcellularLocation>
</comment>
<dbReference type="Proteomes" id="UP000087766">
    <property type="component" value="Chromosome 5"/>
</dbReference>
<dbReference type="SMART" id="SM01417">
    <property type="entry name" value="Solute_trans_a"/>
    <property type="match status" value="1"/>
</dbReference>
<reference evidence="7" key="2">
    <citation type="submission" date="2025-08" db="UniProtKB">
        <authorList>
            <consortium name="RefSeq"/>
        </authorList>
    </citation>
    <scope>IDENTIFICATION</scope>
    <source>
        <tissue evidence="7">Leaf</tissue>
    </source>
</reference>
<dbReference type="PANTHER" id="PTHR23423">
    <property type="entry name" value="ORGANIC SOLUTE TRANSPORTER-RELATED"/>
    <property type="match status" value="1"/>
</dbReference>
<dbReference type="KEGG" id="vra:106760366"/>
<dbReference type="GeneID" id="106760366"/>
<dbReference type="OrthoDB" id="5348404at2759"/>
<gene>
    <name evidence="7" type="primary">LOC106760366</name>
</gene>
<evidence type="ECO:0000256" key="3">
    <source>
        <dbReference type="ARBA" id="ARBA00022989"/>
    </source>
</evidence>
<keyword evidence="6" id="KW-1185">Reference proteome</keyword>
<evidence type="ECO:0000313" key="6">
    <source>
        <dbReference type="Proteomes" id="UP000087766"/>
    </source>
</evidence>
<proteinExistence type="predicted"/>